<dbReference type="Proteomes" id="UP000006535">
    <property type="component" value="Segment"/>
</dbReference>
<name>E3SQ07_9CAUD</name>
<protein>
    <recommendedName>
        <fullName evidence="3">Sericin 1-like protein</fullName>
    </recommendedName>
</protein>
<dbReference type="EMBL" id="GU071106">
    <property type="protein sequence ID" value="ADO99515.1"/>
    <property type="molecule type" value="Genomic_DNA"/>
</dbReference>
<evidence type="ECO:0000313" key="2">
    <source>
        <dbReference type="Proteomes" id="UP000006535"/>
    </source>
</evidence>
<evidence type="ECO:0000313" key="1">
    <source>
        <dbReference type="EMBL" id="ADO99515.1"/>
    </source>
</evidence>
<gene>
    <name evidence="1" type="ORF">Syn19_042</name>
</gene>
<reference evidence="1 2" key="1">
    <citation type="journal article" date="2010" name="Environ. Microbiol.">
        <title>Genomic analysis of oceanic cyanobacterial myoviruses compared with T4-like myoviruses from diverse hosts and environments.</title>
        <authorList>
            <person name="Sullivan M.B."/>
            <person name="Huang K.H."/>
            <person name="Ignacio-Espinoza J.C."/>
            <person name="Berlin A.M."/>
            <person name="Kelly L."/>
            <person name="Weigele P.R."/>
            <person name="DeFrancesco A.S."/>
            <person name="Kern S.E."/>
            <person name="Thompson L.R."/>
            <person name="Young S."/>
            <person name="Yandava C."/>
            <person name="Fu R."/>
            <person name="Krastins B."/>
            <person name="Chase M."/>
            <person name="Sarracino D."/>
            <person name="Osburne M.S."/>
            <person name="Henn M.R."/>
            <person name="Chisholm S.W."/>
        </authorList>
    </citation>
    <scope>NUCLEOTIDE SEQUENCE [LARGE SCALE GENOMIC DNA]</scope>
    <source>
        <strain evidence="1">Syn19</strain>
    </source>
</reference>
<dbReference type="RefSeq" id="YP_004323875.1">
    <property type="nucleotide sequence ID" value="NC_015286.1"/>
</dbReference>
<accession>E3SQ07</accession>
<organism evidence="1 2">
    <name type="scientific">Synechococcus phage Syn19</name>
    <dbReference type="NCBI Taxonomy" id="445684"/>
    <lineage>
        <taxon>Viruses</taxon>
        <taxon>Duplodnaviria</taxon>
        <taxon>Heunggongvirae</taxon>
        <taxon>Uroviricota</taxon>
        <taxon>Caudoviricetes</taxon>
        <taxon>Pantevenvirales</taxon>
        <taxon>Kyanoviridae</taxon>
        <taxon>Pontusvirus</taxon>
        <taxon>Pontusvirus syn19</taxon>
    </lineage>
</organism>
<evidence type="ECO:0008006" key="3">
    <source>
        <dbReference type="Google" id="ProtNLM"/>
    </source>
</evidence>
<sequence length="340" mass="37947">MSTIKVNKIEGASDFNFQINMPAAAHLNIRGSFAIDESSGLKLPVGTTAERPTTPVAGMIRFNSTLGNVEGYDGGSWINLMTPENAAAGGGASSDVPREGLLIWLDANNPASLKENSTDQDANYWYDISGSNFHFSIPTDRYAQESINGSPVKYMDFSANGGGCAKFSHSNYIDTPWFPHVSVVFFMKWRTTNSQWRTPLRSRDADHHIIVQDGTYNLGMYDNNGAGFQDTGYDINNFPNWDSKFNMYTWRLSNYTSGQYSPCYQCYFADEQNARATNNSGNAQFNRGFHSVGAYHSGDRNPHTSSQNAGGIGVFMYYSRHITQAERAQIYNYYKDTYDI</sequence>
<dbReference type="KEGG" id="vg:10328527"/>
<dbReference type="GeneID" id="10328527"/>
<keyword evidence="2" id="KW-1185">Reference proteome</keyword>
<proteinExistence type="predicted"/>
<dbReference type="OrthoDB" id="7316at10239"/>